<name>A0A433TJG9_ELYCH</name>
<evidence type="ECO:0000313" key="2">
    <source>
        <dbReference type="EMBL" id="RUS81730.1"/>
    </source>
</evidence>
<keyword evidence="3" id="KW-1185">Reference proteome</keyword>
<protein>
    <submittedName>
        <fullName evidence="2">Uncharacterized protein</fullName>
    </submittedName>
</protein>
<evidence type="ECO:0000313" key="3">
    <source>
        <dbReference type="Proteomes" id="UP000271974"/>
    </source>
</evidence>
<gene>
    <name evidence="2" type="ORF">EGW08_010484</name>
</gene>
<dbReference type="AlphaFoldDB" id="A0A433TJG9"/>
<dbReference type="Proteomes" id="UP000271974">
    <property type="component" value="Unassembled WGS sequence"/>
</dbReference>
<evidence type="ECO:0000256" key="1">
    <source>
        <dbReference type="SAM" id="MobiDB-lite"/>
    </source>
</evidence>
<accession>A0A433TJG9</accession>
<sequence length="245" mass="27967">MAAARKEQMEAAEALAVLMDLMENSHAQDDNCDLDITPPEVTNNEIENTALHVLTTNTEAAPVQVDTSKTTHESEFLPVGVMMQIPDHSLELSQRGNEAESDMEAEDEQDVAYNPDTSPEPSTDSDTEMDPSHKPESIALRSPTKIRKRKPHQWKSNIRKKKDQCEKCMAAKVGNLSNDLYNEHVEQKNLAREKKEKDKDDNSKSVWTMDLQAVHLQCFFMTKYRILETYLALQHVQMIQRRQQS</sequence>
<organism evidence="2 3">
    <name type="scientific">Elysia chlorotica</name>
    <name type="common">Eastern emerald elysia</name>
    <name type="synonym">Sea slug</name>
    <dbReference type="NCBI Taxonomy" id="188477"/>
    <lineage>
        <taxon>Eukaryota</taxon>
        <taxon>Metazoa</taxon>
        <taxon>Spiralia</taxon>
        <taxon>Lophotrochozoa</taxon>
        <taxon>Mollusca</taxon>
        <taxon>Gastropoda</taxon>
        <taxon>Heterobranchia</taxon>
        <taxon>Euthyneura</taxon>
        <taxon>Panpulmonata</taxon>
        <taxon>Sacoglossa</taxon>
        <taxon>Placobranchoidea</taxon>
        <taxon>Plakobranchidae</taxon>
        <taxon>Elysia</taxon>
    </lineage>
</organism>
<proteinExistence type="predicted"/>
<dbReference type="EMBL" id="RQTK01000322">
    <property type="protein sequence ID" value="RUS81730.1"/>
    <property type="molecule type" value="Genomic_DNA"/>
</dbReference>
<reference evidence="2 3" key="1">
    <citation type="submission" date="2019-01" db="EMBL/GenBank/DDBJ databases">
        <title>A draft genome assembly of the solar-powered sea slug Elysia chlorotica.</title>
        <authorList>
            <person name="Cai H."/>
            <person name="Li Q."/>
            <person name="Fang X."/>
            <person name="Li J."/>
            <person name="Curtis N.E."/>
            <person name="Altenburger A."/>
            <person name="Shibata T."/>
            <person name="Feng M."/>
            <person name="Maeda T."/>
            <person name="Schwartz J.A."/>
            <person name="Shigenobu S."/>
            <person name="Lundholm N."/>
            <person name="Nishiyama T."/>
            <person name="Yang H."/>
            <person name="Hasebe M."/>
            <person name="Li S."/>
            <person name="Pierce S.K."/>
            <person name="Wang J."/>
        </authorList>
    </citation>
    <scope>NUCLEOTIDE SEQUENCE [LARGE SCALE GENOMIC DNA]</scope>
    <source>
        <strain evidence="2">EC2010</strain>
        <tissue evidence="2">Whole organism of an adult</tissue>
    </source>
</reference>
<feature type="region of interest" description="Disordered" evidence="1">
    <location>
        <begin position="92"/>
        <end position="161"/>
    </location>
</feature>
<feature type="compositionally biased region" description="Basic residues" evidence="1">
    <location>
        <begin position="144"/>
        <end position="161"/>
    </location>
</feature>
<comment type="caution">
    <text evidence="2">The sequence shown here is derived from an EMBL/GenBank/DDBJ whole genome shotgun (WGS) entry which is preliminary data.</text>
</comment>
<feature type="compositionally biased region" description="Acidic residues" evidence="1">
    <location>
        <begin position="99"/>
        <end position="110"/>
    </location>
</feature>
<dbReference type="OrthoDB" id="6733722at2759"/>